<dbReference type="PRINTS" id="PR00037">
    <property type="entry name" value="HTHLACR"/>
</dbReference>
<dbReference type="InterPro" id="IPR037171">
    <property type="entry name" value="NagB/RpiA_transferase-like"/>
</dbReference>
<dbReference type="InterPro" id="IPR001034">
    <property type="entry name" value="DeoR_HTH"/>
</dbReference>
<keyword evidence="1" id="KW-0805">Transcription regulation</keyword>
<organism evidence="5 6">
    <name type="scientific">Hymenobacter coccineus</name>
    <dbReference type="NCBI Taxonomy" id="1908235"/>
    <lineage>
        <taxon>Bacteria</taxon>
        <taxon>Pseudomonadati</taxon>
        <taxon>Bacteroidota</taxon>
        <taxon>Cytophagia</taxon>
        <taxon>Cytophagales</taxon>
        <taxon>Hymenobacteraceae</taxon>
        <taxon>Hymenobacter</taxon>
    </lineage>
</organism>
<keyword evidence="2" id="KW-0238">DNA-binding</keyword>
<evidence type="ECO:0000256" key="3">
    <source>
        <dbReference type="ARBA" id="ARBA00023163"/>
    </source>
</evidence>
<dbReference type="InterPro" id="IPR050313">
    <property type="entry name" value="Carb_Metab_HTH_regulators"/>
</dbReference>
<dbReference type="GO" id="GO:0003677">
    <property type="term" value="F:DNA binding"/>
    <property type="evidence" value="ECO:0007669"/>
    <property type="project" value="UniProtKB-KW"/>
</dbReference>
<evidence type="ECO:0000256" key="2">
    <source>
        <dbReference type="ARBA" id="ARBA00023125"/>
    </source>
</evidence>
<dbReference type="Proteomes" id="UP000177506">
    <property type="component" value="Unassembled WGS sequence"/>
</dbReference>
<dbReference type="InterPro" id="IPR036388">
    <property type="entry name" value="WH-like_DNA-bd_sf"/>
</dbReference>
<accession>A0A1G1TLP4</accession>
<comment type="caution">
    <text evidence="5">The sequence shown here is derived from an EMBL/GenBank/DDBJ whole genome shotgun (WGS) entry which is preliminary data.</text>
</comment>
<dbReference type="PANTHER" id="PTHR30363">
    <property type="entry name" value="HTH-TYPE TRANSCRIPTIONAL REGULATOR SRLR-RELATED"/>
    <property type="match status" value="1"/>
</dbReference>
<dbReference type="EMBL" id="MDZA01000033">
    <property type="protein sequence ID" value="OGX91793.1"/>
    <property type="molecule type" value="Genomic_DNA"/>
</dbReference>
<dbReference type="SMART" id="SM00420">
    <property type="entry name" value="HTH_DEOR"/>
    <property type="match status" value="1"/>
</dbReference>
<keyword evidence="3" id="KW-0804">Transcription</keyword>
<dbReference type="OrthoDB" id="9797223at2"/>
<dbReference type="RefSeq" id="WP_070740435.1">
    <property type="nucleotide sequence ID" value="NZ_MDZA01000033.1"/>
</dbReference>
<keyword evidence="6" id="KW-1185">Reference proteome</keyword>
<dbReference type="AlphaFoldDB" id="A0A1G1TLP4"/>
<dbReference type="PROSITE" id="PS00894">
    <property type="entry name" value="HTH_DEOR_1"/>
    <property type="match status" value="1"/>
</dbReference>
<dbReference type="Pfam" id="PF08220">
    <property type="entry name" value="HTH_DeoR"/>
    <property type="match status" value="1"/>
</dbReference>
<sequence length="266" mass="28651">MSDLLASENAATVRAQTIVEKLLHTGTVAVDELATQFGVSVATVRRDLVELEHRGRLRRTHGGAVPLEPLLYEPFRYKSSFHEQIDRNLAEKRRIGLAAAALIQPGETISLTAGTTTTQVARSLRPGAGVTVVTNTVNVAMELSQRDDVRVFVTGGFLTGGWFSLVGPATTQALEQFFVDKVFIGVNGIDAQRGLTSLHPEEAAVIQVMVRQAKRRIVVADHSKLGVVATSLICPAAEIHQLITDTGATEAQVAPFRQLGIEVLLV</sequence>
<feature type="domain" description="HTH deoR-type" evidence="4">
    <location>
        <begin position="11"/>
        <end position="66"/>
    </location>
</feature>
<dbReference type="GO" id="GO:0003700">
    <property type="term" value="F:DNA-binding transcription factor activity"/>
    <property type="evidence" value="ECO:0007669"/>
    <property type="project" value="InterPro"/>
</dbReference>
<evidence type="ECO:0000313" key="5">
    <source>
        <dbReference type="EMBL" id="OGX91793.1"/>
    </source>
</evidence>
<dbReference type="InterPro" id="IPR014036">
    <property type="entry name" value="DeoR-like_C"/>
</dbReference>
<dbReference type="Pfam" id="PF00455">
    <property type="entry name" value="DeoRC"/>
    <property type="match status" value="1"/>
</dbReference>
<evidence type="ECO:0000313" key="6">
    <source>
        <dbReference type="Proteomes" id="UP000177506"/>
    </source>
</evidence>
<dbReference type="SUPFAM" id="SSF46785">
    <property type="entry name" value="Winged helix' DNA-binding domain"/>
    <property type="match status" value="1"/>
</dbReference>
<evidence type="ECO:0000259" key="4">
    <source>
        <dbReference type="PROSITE" id="PS51000"/>
    </source>
</evidence>
<dbReference type="Gene3D" id="1.10.10.10">
    <property type="entry name" value="Winged helix-like DNA-binding domain superfamily/Winged helix DNA-binding domain"/>
    <property type="match status" value="1"/>
</dbReference>
<name>A0A1G1TLP4_9BACT</name>
<dbReference type="InterPro" id="IPR036390">
    <property type="entry name" value="WH_DNA-bd_sf"/>
</dbReference>
<dbReference type="PROSITE" id="PS51000">
    <property type="entry name" value="HTH_DEOR_2"/>
    <property type="match status" value="1"/>
</dbReference>
<reference evidence="5 6" key="1">
    <citation type="submission" date="2016-08" db="EMBL/GenBank/DDBJ databases">
        <title>Hymenobacter coccineus sp. nov., Hymenobacter lapidarius sp. nov. and Hymenobacter glacialis sp. nov., isolated from Antarctic soil.</title>
        <authorList>
            <person name="Sedlacek I."/>
            <person name="Kralova S."/>
            <person name="Kyrova K."/>
            <person name="Maslanova I."/>
            <person name="Stankova E."/>
            <person name="Vrbovska V."/>
            <person name="Nemec M."/>
            <person name="Bartak M."/>
            <person name="Svec P."/>
            <person name="Busse H.-J."/>
            <person name="Pantucek R."/>
        </authorList>
    </citation>
    <scope>NUCLEOTIDE SEQUENCE [LARGE SCALE GENOMIC DNA]</scope>
    <source>
        <strain evidence="5 6">CCM 8649</strain>
    </source>
</reference>
<gene>
    <name evidence="5" type="ORF">BEN49_04185</name>
</gene>
<dbReference type="PANTHER" id="PTHR30363:SF44">
    <property type="entry name" value="AGA OPERON TRANSCRIPTIONAL REPRESSOR-RELATED"/>
    <property type="match status" value="1"/>
</dbReference>
<dbReference type="SUPFAM" id="SSF100950">
    <property type="entry name" value="NagB/RpiA/CoA transferase-like"/>
    <property type="match status" value="1"/>
</dbReference>
<dbReference type="InterPro" id="IPR018356">
    <property type="entry name" value="Tscrpt_reg_HTH_DeoR_CS"/>
</dbReference>
<protein>
    <submittedName>
        <fullName evidence="5">DeoR family transcriptional regulator</fullName>
    </submittedName>
</protein>
<dbReference type="SMART" id="SM01134">
    <property type="entry name" value="DeoRC"/>
    <property type="match status" value="1"/>
</dbReference>
<dbReference type="Gene3D" id="3.40.50.1360">
    <property type="match status" value="1"/>
</dbReference>
<proteinExistence type="predicted"/>
<evidence type="ECO:0000256" key="1">
    <source>
        <dbReference type="ARBA" id="ARBA00023015"/>
    </source>
</evidence>